<dbReference type="GO" id="GO:0071555">
    <property type="term" value="P:cell wall organization"/>
    <property type="evidence" value="ECO:0007669"/>
    <property type="project" value="UniProtKB-KW"/>
</dbReference>
<evidence type="ECO:0000313" key="14">
    <source>
        <dbReference type="EMBL" id="CAB4752502.1"/>
    </source>
</evidence>
<dbReference type="AlphaFoldDB" id="A0A6J6TY27"/>
<keyword evidence="4" id="KW-0547">Nucleotide-binding</keyword>
<keyword evidence="6" id="KW-0133">Cell shape</keyword>
<evidence type="ECO:0000256" key="10">
    <source>
        <dbReference type="ARBA" id="ARBA00031461"/>
    </source>
</evidence>
<evidence type="ECO:0000259" key="11">
    <source>
        <dbReference type="Pfam" id="PF01225"/>
    </source>
</evidence>
<dbReference type="NCBIfam" id="TIGR01143">
    <property type="entry name" value="murF"/>
    <property type="match status" value="1"/>
</dbReference>
<proteinExistence type="inferred from homology"/>
<feature type="domain" description="Mur ligase N-terminal catalytic" evidence="11">
    <location>
        <begin position="30"/>
        <end position="76"/>
    </location>
</feature>
<dbReference type="Pfam" id="PF08245">
    <property type="entry name" value="Mur_ligase_M"/>
    <property type="match status" value="1"/>
</dbReference>
<name>A0A6J6TY27_9ZZZZ</name>
<dbReference type="SUPFAM" id="SSF63418">
    <property type="entry name" value="MurE/MurF N-terminal domain"/>
    <property type="match status" value="1"/>
</dbReference>
<keyword evidence="1" id="KW-0963">Cytoplasm</keyword>
<dbReference type="GO" id="GO:0008360">
    <property type="term" value="P:regulation of cell shape"/>
    <property type="evidence" value="ECO:0007669"/>
    <property type="project" value="UniProtKB-KW"/>
</dbReference>
<gene>
    <name evidence="14" type="ORF">UFOPK2809_00956</name>
</gene>
<evidence type="ECO:0000256" key="4">
    <source>
        <dbReference type="ARBA" id="ARBA00022741"/>
    </source>
</evidence>
<feature type="domain" description="Mur ligase C-terminal" evidence="12">
    <location>
        <begin position="317"/>
        <end position="441"/>
    </location>
</feature>
<evidence type="ECO:0000256" key="9">
    <source>
        <dbReference type="ARBA" id="ARBA00023316"/>
    </source>
</evidence>
<dbReference type="GO" id="GO:0009252">
    <property type="term" value="P:peptidoglycan biosynthetic process"/>
    <property type="evidence" value="ECO:0007669"/>
    <property type="project" value="UniProtKB-KW"/>
</dbReference>
<dbReference type="Pfam" id="PF01225">
    <property type="entry name" value="Mur_ligase"/>
    <property type="match status" value="1"/>
</dbReference>
<dbReference type="Gene3D" id="3.40.1390.10">
    <property type="entry name" value="MurE/MurF, N-terminal domain"/>
    <property type="match status" value="1"/>
</dbReference>
<dbReference type="InterPro" id="IPR004101">
    <property type="entry name" value="Mur_ligase_C"/>
</dbReference>
<dbReference type="Gene3D" id="3.90.190.20">
    <property type="entry name" value="Mur ligase, C-terminal domain"/>
    <property type="match status" value="1"/>
</dbReference>
<dbReference type="GO" id="GO:0051301">
    <property type="term" value="P:cell division"/>
    <property type="evidence" value="ECO:0007669"/>
    <property type="project" value="UniProtKB-KW"/>
</dbReference>
<evidence type="ECO:0000256" key="5">
    <source>
        <dbReference type="ARBA" id="ARBA00022840"/>
    </source>
</evidence>
<dbReference type="PANTHER" id="PTHR43024:SF1">
    <property type="entry name" value="UDP-N-ACETYLMURAMOYL-TRIPEPTIDE--D-ALANYL-D-ALANINE LIGASE"/>
    <property type="match status" value="1"/>
</dbReference>
<dbReference type="InterPro" id="IPR051046">
    <property type="entry name" value="MurCDEF_CellWall_CoF430Synth"/>
</dbReference>
<protein>
    <recommendedName>
        <fullName evidence="10">UDP-MurNAc-pentapeptide synthetase</fullName>
    </recommendedName>
</protein>
<evidence type="ECO:0000256" key="2">
    <source>
        <dbReference type="ARBA" id="ARBA00022598"/>
    </source>
</evidence>
<dbReference type="InterPro" id="IPR000713">
    <property type="entry name" value="Mur_ligase_N"/>
</dbReference>
<evidence type="ECO:0000256" key="1">
    <source>
        <dbReference type="ARBA" id="ARBA00022490"/>
    </source>
</evidence>
<sequence length="458" mass="47540">MIAMSVAEIAEILGGTVHRVDATVIVNDLVTDSRQAVAGAMFVAIRGENLDGHDFAASAISNGASVVLAGREIDVPCIVVADPVLALGALARWVREHKLSCKVIAITGSSGKTSTKDLLAQVLTAAGSTVAAVGSFNTEVGVPLTILRADEATQFLVLEMGMRGSGHLTYLTDISSPDIAAIVNIGSAHVGVVGTQEMVARAKGEIIAALPRDGIAVLNFDDAMVMEQADRTVARVVTCGEAVGSDIRATDVRLDDQARPAFTLVIEDLSVPVTLLYHGRHFVSNALVAAGIAFSLGVNIETIAMALRAATPASKWRMEVHQLPRGITLINDAYNANPESVRAAIDTLVAMAAGRRTWIVLGEMRELGANSEAEHTNIGIYAAENGIDELMCIGEGARPAVLGAGEVSAINNTWVADSSSAISALESRLVPGDVVLIKASRGVGLDVVASALMQLGAA</sequence>
<keyword evidence="9" id="KW-0961">Cell wall biogenesis/degradation</keyword>
<dbReference type="GO" id="GO:0047480">
    <property type="term" value="F:UDP-N-acetylmuramoyl-tripeptide-D-alanyl-D-alanine ligase activity"/>
    <property type="evidence" value="ECO:0007669"/>
    <property type="project" value="InterPro"/>
</dbReference>
<evidence type="ECO:0000256" key="3">
    <source>
        <dbReference type="ARBA" id="ARBA00022618"/>
    </source>
</evidence>
<dbReference type="InterPro" id="IPR036565">
    <property type="entry name" value="Mur-like_cat_sf"/>
</dbReference>
<keyword evidence="2" id="KW-0436">Ligase</keyword>
<organism evidence="14">
    <name type="scientific">freshwater metagenome</name>
    <dbReference type="NCBI Taxonomy" id="449393"/>
    <lineage>
        <taxon>unclassified sequences</taxon>
        <taxon>metagenomes</taxon>
        <taxon>ecological metagenomes</taxon>
    </lineage>
</organism>
<dbReference type="GO" id="GO:0005524">
    <property type="term" value="F:ATP binding"/>
    <property type="evidence" value="ECO:0007669"/>
    <property type="project" value="UniProtKB-KW"/>
</dbReference>
<evidence type="ECO:0000259" key="12">
    <source>
        <dbReference type="Pfam" id="PF02875"/>
    </source>
</evidence>
<evidence type="ECO:0000259" key="13">
    <source>
        <dbReference type="Pfam" id="PF08245"/>
    </source>
</evidence>
<dbReference type="EMBL" id="CAEZZA010000128">
    <property type="protein sequence ID" value="CAB4752502.1"/>
    <property type="molecule type" value="Genomic_DNA"/>
</dbReference>
<dbReference type="Pfam" id="PF02875">
    <property type="entry name" value="Mur_ligase_C"/>
    <property type="match status" value="1"/>
</dbReference>
<dbReference type="InterPro" id="IPR013221">
    <property type="entry name" value="Mur_ligase_cen"/>
</dbReference>
<keyword evidence="5" id="KW-0067">ATP-binding</keyword>
<evidence type="ECO:0000256" key="8">
    <source>
        <dbReference type="ARBA" id="ARBA00023306"/>
    </source>
</evidence>
<keyword evidence="7" id="KW-0573">Peptidoglycan synthesis</keyword>
<dbReference type="PANTHER" id="PTHR43024">
    <property type="entry name" value="UDP-N-ACETYLMURAMOYL-TRIPEPTIDE--D-ALANYL-D-ALANINE LIGASE"/>
    <property type="match status" value="1"/>
</dbReference>
<dbReference type="SUPFAM" id="SSF53623">
    <property type="entry name" value="MurD-like peptide ligases, catalytic domain"/>
    <property type="match status" value="1"/>
</dbReference>
<dbReference type="InterPro" id="IPR035911">
    <property type="entry name" value="MurE/MurF_N"/>
</dbReference>
<reference evidence="14" key="1">
    <citation type="submission" date="2020-05" db="EMBL/GenBank/DDBJ databases">
        <authorList>
            <person name="Chiriac C."/>
            <person name="Salcher M."/>
            <person name="Ghai R."/>
            <person name="Kavagutti S V."/>
        </authorList>
    </citation>
    <scope>NUCLEOTIDE SEQUENCE</scope>
</reference>
<dbReference type="Gene3D" id="3.40.1190.10">
    <property type="entry name" value="Mur-like, catalytic domain"/>
    <property type="match status" value="1"/>
</dbReference>
<evidence type="ECO:0000256" key="6">
    <source>
        <dbReference type="ARBA" id="ARBA00022960"/>
    </source>
</evidence>
<keyword evidence="8" id="KW-0131">Cell cycle</keyword>
<dbReference type="SUPFAM" id="SSF53244">
    <property type="entry name" value="MurD-like peptide ligases, peptide-binding domain"/>
    <property type="match status" value="1"/>
</dbReference>
<accession>A0A6J6TY27</accession>
<dbReference type="HAMAP" id="MF_02019">
    <property type="entry name" value="MurF"/>
    <property type="match status" value="1"/>
</dbReference>
<dbReference type="InterPro" id="IPR005863">
    <property type="entry name" value="UDP-N-AcMur_synth"/>
</dbReference>
<feature type="domain" description="Mur ligase central" evidence="13">
    <location>
        <begin position="106"/>
        <end position="292"/>
    </location>
</feature>
<evidence type="ECO:0000256" key="7">
    <source>
        <dbReference type="ARBA" id="ARBA00022984"/>
    </source>
</evidence>
<dbReference type="InterPro" id="IPR036615">
    <property type="entry name" value="Mur_ligase_C_dom_sf"/>
</dbReference>
<keyword evidence="3" id="KW-0132">Cell division</keyword>